<organism evidence="2">
    <name type="scientific">Drosophila melanogaster</name>
    <name type="common">Fruit fly</name>
    <dbReference type="NCBI Taxonomy" id="7227"/>
    <lineage>
        <taxon>Eukaryota</taxon>
        <taxon>Metazoa</taxon>
        <taxon>Ecdysozoa</taxon>
        <taxon>Arthropoda</taxon>
        <taxon>Hexapoda</taxon>
        <taxon>Insecta</taxon>
        <taxon>Pterygota</taxon>
        <taxon>Neoptera</taxon>
        <taxon>Endopterygota</taxon>
        <taxon>Diptera</taxon>
        <taxon>Brachycera</taxon>
        <taxon>Muscomorpha</taxon>
        <taxon>Ephydroidea</taxon>
        <taxon>Drosophilidae</taxon>
        <taxon>Drosophila</taxon>
        <taxon>Sophophora</taxon>
    </lineage>
</organism>
<dbReference type="SMART" id="SM00675">
    <property type="entry name" value="DM11"/>
    <property type="match status" value="1"/>
</dbReference>
<proteinExistence type="evidence at transcript level"/>
<keyword evidence="1" id="KW-0732">Signal</keyword>
<feature type="signal peptide" evidence="1">
    <location>
        <begin position="1"/>
        <end position="26"/>
    </location>
</feature>
<name>E0R918_DROME</name>
<accession>E0R918</accession>
<dbReference type="VEuPathDB" id="VectorBase:FBgn0051438"/>
<gene>
    <name evidence="2" type="primary">CheB93b-RA</name>
</gene>
<dbReference type="HOGENOM" id="CLU_094350_0_0_1"/>
<dbReference type="Bgee" id="FBgn0051438">
    <property type="expression patterns" value="Expressed in epithelial cell in insect leg and 2 other cell types or tissues"/>
</dbReference>
<feature type="non-terminal residue" evidence="2">
    <location>
        <position position="1"/>
    </location>
</feature>
<dbReference type="InterPro" id="IPR006601">
    <property type="entry name" value="Uncharacterised_DM11_DROME"/>
</dbReference>
<reference evidence="2" key="1">
    <citation type="submission" date="2010-08" db="EMBL/GenBank/DDBJ databases">
        <authorList>
            <person name="Carlson J."/>
            <person name="Booth B."/>
            <person name="Frise E."/>
            <person name="Sandler J."/>
            <person name="Wan K."/>
            <person name="Yu C."/>
            <person name="Celniker S."/>
        </authorList>
    </citation>
    <scope>NUCLEOTIDE SEQUENCE</scope>
</reference>
<dbReference type="EMBL" id="BT125586">
    <property type="protein sequence ID" value="ADM26254.1"/>
    <property type="molecule type" value="mRNA"/>
</dbReference>
<feature type="chain" id="PRO_5003139254" evidence="1">
    <location>
        <begin position="27"/>
        <end position="204"/>
    </location>
</feature>
<dbReference type="OrthoDB" id="7837310at2759"/>
<evidence type="ECO:0000256" key="1">
    <source>
        <dbReference type="SAM" id="SignalP"/>
    </source>
</evidence>
<dbReference type="AlphaFoldDB" id="E0R918"/>
<protein>
    <submittedName>
        <fullName evidence="2">MIP26226p</fullName>
    </submittedName>
</protein>
<dbReference type="ExpressionAtlas" id="E0R918">
    <property type="expression patterns" value="baseline and differential"/>
</dbReference>
<sequence>NMDRQQVTLLNILISLTLQIISPSFALNHFFIPEREELFSECLDKPGFSYVNELADLSRFNRKKDADGAMNISGNITMLWDVEPSNRVAVEVNIEKFEGGTWNPTLFKGGDKDFCKNFYDKNTIYYPFSTKHVINKQQVKDKCITTPGTVLVLEPFILKILINFAVPLSPGIHKAVIIFSAFDKSGVKRPRDTCIEIVGEIVNI</sequence>
<evidence type="ECO:0000313" key="2">
    <source>
        <dbReference type="EMBL" id="ADM26254.1"/>
    </source>
</evidence>